<dbReference type="GO" id="GO:0005886">
    <property type="term" value="C:plasma membrane"/>
    <property type="evidence" value="ECO:0007669"/>
    <property type="project" value="UniProtKB-SubCell"/>
</dbReference>
<name>X1LTY7_9ZZZZ</name>
<comment type="similarity">
    <text evidence="2">Belongs to the TrkH potassium transport family.</text>
</comment>
<evidence type="ECO:0000256" key="7">
    <source>
        <dbReference type="ARBA" id="ARBA00023065"/>
    </source>
</evidence>
<feature type="transmembrane region" description="Helical" evidence="9">
    <location>
        <begin position="88"/>
        <end position="105"/>
    </location>
</feature>
<proteinExistence type="inferred from homology"/>
<keyword evidence="7" id="KW-0406">Ion transport</keyword>
<keyword evidence="6 9" id="KW-1133">Transmembrane helix</keyword>
<keyword evidence="3" id="KW-0813">Transport</keyword>
<dbReference type="GO" id="GO:0030001">
    <property type="term" value="P:metal ion transport"/>
    <property type="evidence" value="ECO:0007669"/>
    <property type="project" value="UniProtKB-ARBA"/>
</dbReference>
<dbReference type="GO" id="GO:0008324">
    <property type="term" value="F:monoatomic cation transmembrane transporter activity"/>
    <property type="evidence" value="ECO:0007669"/>
    <property type="project" value="InterPro"/>
</dbReference>
<organism evidence="10">
    <name type="scientific">marine sediment metagenome</name>
    <dbReference type="NCBI Taxonomy" id="412755"/>
    <lineage>
        <taxon>unclassified sequences</taxon>
        <taxon>metagenomes</taxon>
        <taxon>ecological metagenomes</taxon>
    </lineage>
</organism>
<evidence type="ECO:0000256" key="9">
    <source>
        <dbReference type="SAM" id="Phobius"/>
    </source>
</evidence>
<keyword evidence="4" id="KW-1003">Cell membrane</keyword>
<feature type="transmembrane region" description="Helical" evidence="9">
    <location>
        <begin position="46"/>
        <end position="68"/>
    </location>
</feature>
<protein>
    <recommendedName>
        <fullName evidence="11">Cation transporter</fullName>
    </recommendedName>
</protein>
<evidence type="ECO:0000256" key="3">
    <source>
        <dbReference type="ARBA" id="ARBA00022448"/>
    </source>
</evidence>
<dbReference type="AlphaFoldDB" id="X1LTY7"/>
<comment type="caution">
    <text evidence="10">The sequence shown here is derived from an EMBL/GenBank/DDBJ whole genome shotgun (WGS) entry which is preliminary data.</text>
</comment>
<feature type="transmembrane region" description="Helical" evidence="9">
    <location>
        <begin position="199"/>
        <end position="220"/>
    </location>
</feature>
<accession>X1LTY7</accession>
<evidence type="ECO:0000256" key="2">
    <source>
        <dbReference type="ARBA" id="ARBA00009137"/>
    </source>
</evidence>
<sequence length="290" mass="30955">MLLTLLGIVGLYFAGAPNMSLFEAVNHSMTGIATGGFSVRNASFAGYGSPVLAVTILIMMAGAVSFAIHRKVMAGHWRELFKSIEVRLMLVLIALATLLLVWSVGLQDALFQSSSALTGTGFSTATLSMWGDPQKGLLTILMVIGGGYGSTSSAIKLIRTVIIVKSVHWMIKRSFLPERAVVPMKISGRIYSEQEMMETAIYAFLYIIVLISGAIVLMAVGNPAINSVFESASAQGNVGLSVGITSAAMPLAGKISITVQMLVGRLEIIPVIAFVSYLIAKVPRPRRKPF</sequence>
<evidence type="ECO:0000313" key="10">
    <source>
        <dbReference type="EMBL" id="GAH97578.1"/>
    </source>
</evidence>
<dbReference type="EMBL" id="BARV01000377">
    <property type="protein sequence ID" value="GAH97578.1"/>
    <property type="molecule type" value="Genomic_DNA"/>
</dbReference>
<dbReference type="Pfam" id="PF02386">
    <property type="entry name" value="TrkH"/>
    <property type="match status" value="2"/>
</dbReference>
<evidence type="ECO:0000256" key="4">
    <source>
        <dbReference type="ARBA" id="ARBA00022475"/>
    </source>
</evidence>
<keyword evidence="8 9" id="KW-0472">Membrane</keyword>
<evidence type="ECO:0008006" key="11">
    <source>
        <dbReference type="Google" id="ProtNLM"/>
    </source>
</evidence>
<dbReference type="PANTHER" id="PTHR32024:SF2">
    <property type="entry name" value="TRK SYSTEM POTASSIUM UPTAKE PROTEIN TRKG-RELATED"/>
    <property type="match status" value="1"/>
</dbReference>
<dbReference type="InterPro" id="IPR003445">
    <property type="entry name" value="Cat_transpt"/>
</dbReference>
<feature type="transmembrane region" description="Helical" evidence="9">
    <location>
        <begin position="137"/>
        <end position="158"/>
    </location>
</feature>
<reference evidence="10" key="1">
    <citation type="journal article" date="2014" name="Front. Microbiol.">
        <title>High frequency of phylogenetically diverse reductive dehalogenase-homologous genes in deep subseafloor sedimentary metagenomes.</title>
        <authorList>
            <person name="Kawai M."/>
            <person name="Futagami T."/>
            <person name="Toyoda A."/>
            <person name="Takaki Y."/>
            <person name="Nishi S."/>
            <person name="Hori S."/>
            <person name="Arai W."/>
            <person name="Tsubouchi T."/>
            <person name="Morono Y."/>
            <person name="Uchiyama I."/>
            <person name="Ito T."/>
            <person name="Fujiyama A."/>
            <person name="Inagaki F."/>
            <person name="Takami H."/>
        </authorList>
    </citation>
    <scope>NUCLEOTIDE SEQUENCE</scope>
    <source>
        <strain evidence="10">Expedition CK06-06</strain>
    </source>
</reference>
<dbReference type="PANTHER" id="PTHR32024">
    <property type="entry name" value="TRK SYSTEM POTASSIUM UPTAKE PROTEIN TRKG-RELATED"/>
    <property type="match status" value="1"/>
</dbReference>
<evidence type="ECO:0000256" key="6">
    <source>
        <dbReference type="ARBA" id="ARBA00022989"/>
    </source>
</evidence>
<keyword evidence="5 9" id="KW-0812">Transmembrane</keyword>
<evidence type="ECO:0000256" key="1">
    <source>
        <dbReference type="ARBA" id="ARBA00004651"/>
    </source>
</evidence>
<gene>
    <name evidence="10" type="ORF">S06H3_01494</name>
</gene>
<feature type="transmembrane region" description="Helical" evidence="9">
    <location>
        <begin position="257"/>
        <end position="280"/>
    </location>
</feature>
<evidence type="ECO:0000256" key="5">
    <source>
        <dbReference type="ARBA" id="ARBA00022692"/>
    </source>
</evidence>
<comment type="subcellular location">
    <subcellularLocation>
        <location evidence="1">Cell membrane</location>
        <topology evidence="1">Multi-pass membrane protein</topology>
    </subcellularLocation>
</comment>
<evidence type="ECO:0000256" key="8">
    <source>
        <dbReference type="ARBA" id="ARBA00023136"/>
    </source>
</evidence>